<keyword evidence="12 15" id="KW-0067">ATP-binding</keyword>
<dbReference type="FunFam" id="3.10.20.810:FF:000001">
    <property type="entry name" value="Histidine biosynthesis bifunctional protein HisIE"/>
    <property type="match status" value="1"/>
</dbReference>
<dbReference type="AlphaFoldDB" id="A0A7W8M481"/>
<dbReference type="InterPro" id="IPR002496">
    <property type="entry name" value="PRib_AMP_CycHydrolase_dom"/>
</dbReference>
<evidence type="ECO:0000256" key="11">
    <source>
        <dbReference type="ARBA" id="ARBA00022801"/>
    </source>
</evidence>
<evidence type="ECO:0000256" key="15">
    <source>
        <dbReference type="HAMAP-Rule" id="MF_01019"/>
    </source>
</evidence>
<dbReference type="NCBIfam" id="NF002747">
    <property type="entry name" value="PRK02759.1"/>
    <property type="match status" value="1"/>
</dbReference>
<dbReference type="Pfam" id="PF01502">
    <property type="entry name" value="PRA-CH"/>
    <property type="match status" value="1"/>
</dbReference>
<keyword evidence="14 15" id="KW-0511">Multifunctional enzyme</keyword>
<dbReference type="PANTHER" id="PTHR42945">
    <property type="entry name" value="HISTIDINE BIOSYNTHESIS BIFUNCTIONAL PROTEIN"/>
    <property type="match status" value="1"/>
</dbReference>
<evidence type="ECO:0000256" key="3">
    <source>
        <dbReference type="ARBA" id="ARBA00004496"/>
    </source>
</evidence>
<feature type="region of interest" description="Phosphoribosyl-ATP pyrophosphohydrolase" evidence="15">
    <location>
        <begin position="349"/>
        <end position="436"/>
    </location>
</feature>
<dbReference type="InterPro" id="IPR023019">
    <property type="entry name" value="His_synth_HisIE"/>
</dbReference>
<keyword evidence="9 15" id="KW-0028">Amino-acid biosynthesis</keyword>
<accession>A0A7W8M481</accession>
<evidence type="ECO:0000256" key="1">
    <source>
        <dbReference type="ARBA" id="ARBA00000024"/>
    </source>
</evidence>
<evidence type="ECO:0000313" key="17">
    <source>
        <dbReference type="EMBL" id="MBB5263574.1"/>
    </source>
</evidence>
<comment type="catalytic activity">
    <reaction evidence="2 15">
        <text>1-(5-phospho-beta-D-ribosyl)-ATP + H2O = 1-(5-phospho-beta-D-ribosyl)-5'-AMP + diphosphate + H(+)</text>
        <dbReference type="Rhea" id="RHEA:22828"/>
        <dbReference type="ChEBI" id="CHEBI:15377"/>
        <dbReference type="ChEBI" id="CHEBI:15378"/>
        <dbReference type="ChEBI" id="CHEBI:33019"/>
        <dbReference type="ChEBI" id="CHEBI:59457"/>
        <dbReference type="ChEBI" id="CHEBI:73183"/>
        <dbReference type="EC" id="3.6.1.31"/>
    </reaction>
</comment>
<keyword evidence="11 15" id="KW-0378">Hydrolase</keyword>
<comment type="catalytic activity">
    <reaction evidence="1 15">
        <text>1-(5-phospho-beta-D-ribosyl)-5'-AMP + H2O = 1-(5-phospho-beta-D-ribosyl)-5-[(5-phospho-beta-D-ribosylamino)methylideneamino]imidazole-4-carboxamide</text>
        <dbReference type="Rhea" id="RHEA:20049"/>
        <dbReference type="ChEBI" id="CHEBI:15377"/>
        <dbReference type="ChEBI" id="CHEBI:58435"/>
        <dbReference type="ChEBI" id="CHEBI:59457"/>
        <dbReference type="EC" id="3.5.4.19"/>
    </reaction>
</comment>
<dbReference type="RefSeq" id="WP_183771488.1">
    <property type="nucleotide sequence ID" value="NZ_CAWVEG010000099.1"/>
</dbReference>
<protein>
    <recommendedName>
        <fullName evidence="15">Histidine biosynthesis bifunctional protein HisIE</fullName>
    </recommendedName>
    <domain>
        <recommendedName>
            <fullName evidence="15">Phosphoribosyl-AMP cyclohydrolase</fullName>
            <shortName evidence="15">PRA-CH</shortName>
            <ecNumber evidence="15">3.5.4.19</ecNumber>
        </recommendedName>
    </domain>
    <domain>
        <recommendedName>
            <fullName evidence="15">Phosphoribosyl-ATP pyrophosphatase</fullName>
            <shortName evidence="15">PRA-PH</shortName>
            <ecNumber evidence="15">3.6.1.31</ecNumber>
        </recommendedName>
    </domain>
</protein>
<organism evidence="17 18">
    <name type="scientific">Catenibacillus scindens</name>
    <dbReference type="NCBI Taxonomy" id="673271"/>
    <lineage>
        <taxon>Bacteria</taxon>
        <taxon>Bacillati</taxon>
        <taxon>Bacillota</taxon>
        <taxon>Clostridia</taxon>
        <taxon>Lachnospirales</taxon>
        <taxon>Lachnospiraceae</taxon>
        <taxon>Catenibacillus</taxon>
    </lineage>
</organism>
<evidence type="ECO:0000256" key="2">
    <source>
        <dbReference type="ARBA" id="ARBA00001460"/>
    </source>
</evidence>
<keyword evidence="8 15" id="KW-0963">Cytoplasm</keyword>
<dbReference type="InterPro" id="IPR026660">
    <property type="entry name" value="PRA-CH"/>
</dbReference>
<dbReference type="EC" id="3.6.1.31" evidence="15"/>
<dbReference type="GO" id="GO:0000105">
    <property type="term" value="P:L-histidine biosynthetic process"/>
    <property type="evidence" value="ECO:0007669"/>
    <property type="project" value="UniProtKB-UniRule"/>
</dbReference>
<keyword evidence="18" id="KW-1185">Reference proteome</keyword>
<proteinExistence type="inferred from homology"/>
<dbReference type="PANTHER" id="PTHR42945:SF1">
    <property type="entry name" value="HISTIDINE BIOSYNTHESIS BIFUNCTIONAL PROTEIN HIS7"/>
    <property type="match status" value="1"/>
</dbReference>
<evidence type="ECO:0000256" key="5">
    <source>
        <dbReference type="ARBA" id="ARBA00005204"/>
    </source>
</evidence>
<dbReference type="HAMAP" id="MF_01019">
    <property type="entry name" value="HisIE"/>
    <property type="match status" value="1"/>
</dbReference>
<name>A0A7W8M481_9FIRM</name>
<dbReference type="EMBL" id="JACHFW010000002">
    <property type="protein sequence ID" value="MBB5263574.1"/>
    <property type="molecule type" value="Genomic_DNA"/>
</dbReference>
<dbReference type="GO" id="GO:0005524">
    <property type="term" value="F:ATP binding"/>
    <property type="evidence" value="ECO:0007669"/>
    <property type="project" value="UniProtKB-KW"/>
</dbReference>
<dbReference type="Proteomes" id="UP000543642">
    <property type="component" value="Unassembled WGS sequence"/>
</dbReference>
<dbReference type="NCBIfam" id="TIGR03188">
    <property type="entry name" value="histidine_hisI"/>
    <property type="match status" value="1"/>
</dbReference>
<evidence type="ECO:0000259" key="16">
    <source>
        <dbReference type="Pfam" id="PF01502"/>
    </source>
</evidence>
<dbReference type="InterPro" id="IPR038019">
    <property type="entry name" value="PRib_AMP_CycHydrolase_sf"/>
</dbReference>
<dbReference type="CDD" id="cd11534">
    <property type="entry name" value="NTP-PPase_HisIE_like"/>
    <property type="match status" value="1"/>
</dbReference>
<comment type="pathway">
    <text evidence="5 15">Amino-acid biosynthesis; L-histidine biosynthesis; L-histidine from 5-phospho-alpha-D-ribose 1-diphosphate: step 2/9.</text>
</comment>
<gene>
    <name evidence="15" type="primary">hisI</name>
    <name evidence="15" type="synonym">hisIE</name>
    <name evidence="17" type="ORF">HNP82_000672</name>
</gene>
<dbReference type="InterPro" id="IPR021130">
    <property type="entry name" value="PRib-ATP_PPHydrolase-like"/>
</dbReference>
<evidence type="ECO:0000313" key="18">
    <source>
        <dbReference type="Proteomes" id="UP000543642"/>
    </source>
</evidence>
<dbReference type="GO" id="GO:0004636">
    <property type="term" value="F:phosphoribosyl-ATP diphosphatase activity"/>
    <property type="evidence" value="ECO:0007669"/>
    <property type="project" value="UniProtKB-UniRule"/>
</dbReference>
<comment type="similarity">
    <text evidence="7 15">In the N-terminal section; belongs to the PRA-CH family.</text>
</comment>
<keyword evidence="10 15" id="KW-0547">Nucleotide-binding</keyword>
<sequence length="436" mass="48781">MKKNFLIPSVSLTENNDKILAAAALGKTLAAIENGGGDGILLWGDAKHSTDDVTQVLCEAVAAVDIPVMFYQVYPRFEDIKKIIYAGASKAVMNPLEGGGRETLKEGVARFGSENVYGTFMTVSEERFPSPEDFREIVVFTGCKSWVMDMAAMERYDTVINEQELNLLACARESLSGDAIKEILLMPQVIGFTALDISSQVPGDIAGINDCMALKDYLRSEGMEICLFESSISFEDFKLNSDGLIPVITQDYKTGKVLMMAYMNEESYNETIRSGRMTYFSRSRQCLWKKGETSGHYQFVRSLEIDCDKDTILAKVRQIGAACHTGHESCFFTNLARKEYVSVNPSTILQEIMDTVTDRKLHPKEGSYTNYLFEKGIDKILKKVGEEATEIVIAAKNPDAGELKYEIADFLYHMIVLMAEKEVSWDEICEELAKRH</sequence>
<comment type="similarity">
    <text evidence="6 15">In the C-terminal section; belongs to the PRA-PH family.</text>
</comment>
<comment type="caution">
    <text evidence="17">The sequence shown here is derived from an EMBL/GenBank/DDBJ whole genome shotgun (WGS) entry which is preliminary data.</text>
</comment>
<evidence type="ECO:0000256" key="8">
    <source>
        <dbReference type="ARBA" id="ARBA00022490"/>
    </source>
</evidence>
<dbReference type="SUPFAM" id="SSF141734">
    <property type="entry name" value="HisI-like"/>
    <property type="match status" value="1"/>
</dbReference>
<dbReference type="Pfam" id="PF01503">
    <property type="entry name" value="PRA-PH"/>
    <property type="match status" value="1"/>
</dbReference>
<dbReference type="GO" id="GO:0005737">
    <property type="term" value="C:cytoplasm"/>
    <property type="evidence" value="ECO:0007669"/>
    <property type="project" value="UniProtKB-SubCell"/>
</dbReference>
<dbReference type="HAMAP" id="MF_01021">
    <property type="entry name" value="HisI"/>
    <property type="match status" value="1"/>
</dbReference>
<evidence type="ECO:0000256" key="10">
    <source>
        <dbReference type="ARBA" id="ARBA00022741"/>
    </source>
</evidence>
<dbReference type="Gene3D" id="3.10.20.810">
    <property type="entry name" value="Phosphoribosyl-AMP cyclohydrolase"/>
    <property type="match status" value="1"/>
</dbReference>
<dbReference type="NCBIfam" id="NF000768">
    <property type="entry name" value="PRK00051.1"/>
    <property type="match status" value="1"/>
</dbReference>
<evidence type="ECO:0000256" key="7">
    <source>
        <dbReference type="ARBA" id="ARBA00008299"/>
    </source>
</evidence>
<dbReference type="GO" id="GO:0004635">
    <property type="term" value="F:phosphoribosyl-AMP cyclohydrolase activity"/>
    <property type="evidence" value="ECO:0007669"/>
    <property type="project" value="UniProtKB-UniRule"/>
</dbReference>
<dbReference type="UniPathway" id="UPA00031">
    <property type="reaction ID" value="UER00007"/>
</dbReference>
<evidence type="ECO:0000256" key="6">
    <source>
        <dbReference type="ARBA" id="ARBA00007731"/>
    </source>
</evidence>
<evidence type="ECO:0000256" key="14">
    <source>
        <dbReference type="ARBA" id="ARBA00023268"/>
    </source>
</evidence>
<evidence type="ECO:0000256" key="13">
    <source>
        <dbReference type="ARBA" id="ARBA00023102"/>
    </source>
</evidence>
<keyword evidence="13 15" id="KW-0368">Histidine biosynthesis</keyword>
<reference evidence="17 18" key="1">
    <citation type="submission" date="2020-08" db="EMBL/GenBank/DDBJ databases">
        <title>Genomic Encyclopedia of Type Strains, Phase IV (KMG-IV): sequencing the most valuable type-strain genomes for metagenomic binning, comparative biology and taxonomic classification.</title>
        <authorList>
            <person name="Goeker M."/>
        </authorList>
    </citation>
    <scope>NUCLEOTIDE SEQUENCE [LARGE SCALE GENOMIC DNA]</scope>
    <source>
        <strain evidence="17 18">DSM 106146</strain>
    </source>
</reference>
<dbReference type="InterPro" id="IPR008179">
    <property type="entry name" value="HisE"/>
</dbReference>
<evidence type="ECO:0000256" key="12">
    <source>
        <dbReference type="ARBA" id="ARBA00022840"/>
    </source>
</evidence>
<comment type="pathway">
    <text evidence="4 15">Amino-acid biosynthesis; L-histidine biosynthesis; L-histidine from 5-phospho-alpha-D-ribose 1-diphosphate: step 3/9.</text>
</comment>
<evidence type="ECO:0000256" key="9">
    <source>
        <dbReference type="ARBA" id="ARBA00022605"/>
    </source>
</evidence>
<dbReference type="Gene3D" id="1.10.287.1080">
    <property type="entry name" value="MazG-like"/>
    <property type="match status" value="1"/>
</dbReference>
<dbReference type="HAMAP" id="MF_01020">
    <property type="entry name" value="HisE"/>
    <property type="match status" value="1"/>
</dbReference>
<evidence type="ECO:0000256" key="4">
    <source>
        <dbReference type="ARBA" id="ARBA00005169"/>
    </source>
</evidence>
<dbReference type="EC" id="3.5.4.19" evidence="15"/>
<dbReference type="SUPFAM" id="SSF101386">
    <property type="entry name" value="all-alpha NTP pyrophosphatases"/>
    <property type="match status" value="1"/>
</dbReference>
<feature type="region of interest" description="Phosphoribosyl-AMP cyclohydrolase" evidence="15">
    <location>
        <begin position="1"/>
        <end position="348"/>
    </location>
</feature>
<comment type="subcellular location">
    <subcellularLocation>
        <location evidence="3 15">Cytoplasm</location>
    </subcellularLocation>
</comment>
<feature type="domain" description="Phosphoribosyl-AMP cyclohydrolase" evidence="16">
    <location>
        <begin position="259"/>
        <end position="332"/>
    </location>
</feature>